<dbReference type="FunFam" id="1.10.340.30:FF:000006">
    <property type="entry name" value="N-glycosylase/DNA lyase isoform X2"/>
    <property type="match status" value="1"/>
</dbReference>
<keyword evidence="7" id="KW-0456">Lyase</keyword>
<dbReference type="InterPro" id="IPR023170">
    <property type="entry name" value="HhH_base_excis_C"/>
</dbReference>
<evidence type="ECO:0000259" key="14">
    <source>
        <dbReference type="SMART" id="SM00478"/>
    </source>
</evidence>
<evidence type="ECO:0000256" key="6">
    <source>
        <dbReference type="ARBA" id="ARBA00023204"/>
    </source>
</evidence>
<reference evidence="15" key="1">
    <citation type="submission" date="2020-08" db="EMBL/GenBank/DDBJ databases">
        <title>Genome sequencing and assembly of the red palm weevil Rhynchophorus ferrugineus.</title>
        <authorList>
            <person name="Dias G.B."/>
            <person name="Bergman C.M."/>
            <person name="Manee M."/>
        </authorList>
    </citation>
    <scope>NUCLEOTIDE SEQUENCE</scope>
    <source>
        <strain evidence="15">AA-2017</strain>
        <tissue evidence="15">Whole larva</tissue>
    </source>
</reference>
<sequence length="322" mass="37710">MSKRWFKLFCRNQDLQLIGTLNGGQSFRWKKDEKQNQWTGVFSNKVWILQQEQDVILYKVYESKETDCNSEEYYNDLLRQYFQLDIDLESYYLQWSGKDPNFKEAAKQFYGIRILKQDITENIFSFICSQNNHISRISSMVEKLAQFYGEKICNIDDKSYYAFPNVNALAGNDIELKLRENGFGYRAKYISNSAAYIVSQGGQKWLDNLKLMTYDECKKNLMSLMGIGAKVADCICLMSLGHLDAIPVDTHIYQIAARLYMPELKKQKTVTDKIYNEIGEYFRNLYGPLAGWAHTILFCADLKKFQNTENVKKLKPRKRKLN</sequence>
<proteinExistence type="inferred from homology"/>
<protein>
    <recommendedName>
        <fullName evidence="13">N-glycosylase/DNA lyase</fullName>
        <ecNumber evidence="3">4.2.99.18</ecNumber>
    </recommendedName>
</protein>
<dbReference type="FunFam" id="1.10.1670.10:FF:000005">
    <property type="entry name" value="N-glycosylase/DNA lyase OGG1"/>
    <property type="match status" value="1"/>
</dbReference>
<dbReference type="GO" id="GO:0006289">
    <property type="term" value="P:nucleotide-excision repair"/>
    <property type="evidence" value="ECO:0007669"/>
    <property type="project" value="InterPro"/>
</dbReference>
<dbReference type="GO" id="GO:0140078">
    <property type="term" value="F:class I DNA-(apurinic or apyrimidinic site) endonuclease activity"/>
    <property type="evidence" value="ECO:0007669"/>
    <property type="project" value="UniProtKB-EC"/>
</dbReference>
<dbReference type="PANTHER" id="PTHR10242:SF2">
    <property type="entry name" value="N-GLYCOSYLASE_DNA LYASE"/>
    <property type="match status" value="1"/>
</dbReference>
<evidence type="ECO:0000256" key="9">
    <source>
        <dbReference type="ARBA" id="ARBA00023268"/>
    </source>
</evidence>
<dbReference type="Pfam" id="PF00730">
    <property type="entry name" value="HhH-GPD"/>
    <property type="match status" value="1"/>
</dbReference>
<dbReference type="InterPro" id="IPR012904">
    <property type="entry name" value="OGG_N"/>
</dbReference>
<dbReference type="Gene3D" id="3.30.310.40">
    <property type="match status" value="1"/>
</dbReference>
<evidence type="ECO:0000256" key="8">
    <source>
        <dbReference type="ARBA" id="ARBA00023242"/>
    </source>
</evidence>
<dbReference type="GO" id="GO:0003684">
    <property type="term" value="F:damaged DNA binding"/>
    <property type="evidence" value="ECO:0007669"/>
    <property type="project" value="InterPro"/>
</dbReference>
<evidence type="ECO:0000313" key="15">
    <source>
        <dbReference type="EMBL" id="KAF7267559.1"/>
    </source>
</evidence>
<evidence type="ECO:0000256" key="2">
    <source>
        <dbReference type="ARBA" id="ARBA00010679"/>
    </source>
</evidence>
<dbReference type="SUPFAM" id="SSF48150">
    <property type="entry name" value="DNA-glycosylase"/>
    <property type="match status" value="1"/>
</dbReference>
<dbReference type="AlphaFoldDB" id="A0A834HUV1"/>
<dbReference type="Gene3D" id="1.10.340.30">
    <property type="entry name" value="Hypothetical protein, domain 2"/>
    <property type="match status" value="1"/>
</dbReference>
<dbReference type="OrthoDB" id="238681at2759"/>
<evidence type="ECO:0000256" key="11">
    <source>
        <dbReference type="ARBA" id="ARBA00025652"/>
    </source>
</evidence>
<keyword evidence="6" id="KW-0234">DNA repair</keyword>
<comment type="subcellular location">
    <subcellularLocation>
        <location evidence="1">Nucleus</location>
    </subcellularLocation>
</comment>
<dbReference type="PANTHER" id="PTHR10242">
    <property type="entry name" value="8-OXOGUANINE DNA GLYCOSYLASE"/>
    <property type="match status" value="1"/>
</dbReference>
<keyword evidence="10" id="KW-0326">Glycosidase</keyword>
<comment type="caution">
    <text evidence="15">The sequence shown here is derived from an EMBL/GenBank/DDBJ whole genome shotgun (WGS) entry which is preliminary data.</text>
</comment>
<evidence type="ECO:0000256" key="3">
    <source>
        <dbReference type="ARBA" id="ARBA00012720"/>
    </source>
</evidence>
<evidence type="ECO:0000256" key="4">
    <source>
        <dbReference type="ARBA" id="ARBA00022763"/>
    </source>
</evidence>
<comment type="catalytic activity">
    <reaction evidence="12">
        <text>2'-deoxyribonucleotide-(2'-deoxyribose 5'-phosphate)-2'-deoxyribonucleotide-DNA = a 3'-end 2'-deoxyribonucleotide-(2,3-dehydro-2,3-deoxyribose 5'-phosphate)-DNA + a 5'-end 5'-phospho-2'-deoxyribonucleoside-DNA + H(+)</text>
        <dbReference type="Rhea" id="RHEA:66592"/>
        <dbReference type="Rhea" id="RHEA-COMP:13180"/>
        <dbReference type="Rhea" id="RHEA-COMP:16897"/>
        <dbReference type="Rhea" id="RHEA-COMP:17067"/>
        <dbReference type="ChEBI" id="CHEBI:15378"/>
        <dbReference type="ChEBI" id="CHEBI:136412"/>
        <dbReference type="ChEBI" id="CHEBI:157695"/>
        <dbReference type="ChEBI" id="CHEBI:167181"/>
        <dbReference type="EC" id="4.2.99.18"/>
    </reaction>
</comment>
<dbReference type="SMART" id="SM00478">
    <property type="entry name" value="ENDO3c"/>
    <property type="match status" value="1"/>
</dbReference>
<dbReference type="InterPro" id="IPR052054">
    <property type="entry name" value="Oxidative_DNA_repair_enzyme"/>
</dbReference>
<dbReference type="GO" id="GO:0006285">
    <property type="term" value="P:base-excision repair, AP site formation"/>
    <property type="evidence" value="ECO:0007669"/>
    <property type="project" value="TreeGrafter"/>
</dbReference>
<evidence type="ECO:0000256" key="5">
    <source>
        <dbReference type="ARBA" id="ARBA00022801"/>
    </source>
</evidence>
<evidence type="ECO:0000256" key="1">
    <source>
        <dbReference type="ARBA" id="ARBA00004123"/>
    </source>
</evidence>
<dbReference type="EMBL" id="JAACXV010014407">
    <property type="protein sequence ID" value="KAF7267559.1"/>
    <property type="molecule type" value="Genomic_DNA"/>
</dbReference>
<evidence type="ECO:0000256" key="10">
    <source>
        <dbReference type="ARBA" id="ARBA00023295"/>
    </source>
</evidence>
<dbReference type="Proteomes" id="UP000625711">
    <property type="component" value="Unassembled WGS sequence"/>
</dbReference>
<feature type="domain" description="HhH-GPD" evidence="14">
    <location>
        <begin position="128"/>
        <end position="295"/>
    </location>
</feature>
<keyword evidence="16" id="KW-1185">Reference proteome</keyword>
<dbReference type="EC" id="4.2.99.18" evidence="3"/>
<evidence type="ECO:0000256" key="12">
    <source>
        <dbReference type="ARBA" id="ARBA00044632"/>
    </source>
</evidence>
<comment type="similarity">
    <text evidence="2">Belongs to the type-1 OGG1 family.</text>
</comment>
<gene>
    <name evidence="15" type="ORF">GWI33_019228</name>
</gene>
<dbReference type="GO" id="GO:0034039">
    <property type="term" value="F:8-oxo-7,8-dihydroguanine DNA N-glycosylase activity"/>
    <property type="evidence" value="ECO:0007669"/>
    <property type="project" value="TreeGrafter"/>
</dbReference>
<dbReference type="InterPro" id="IPR011257">
    <property type="entry name" value="DNA_glycosylase"/>
</dbReference>
<evidence type="ECO:0000256" key="7">
    <source>
        <dbReference type="ARBA" id="ARBA00023239"/>
    </source>
</evidence>
<organism evidence="15 16">
    <name type="scientific">Rhynchophorus ferrugineus</name>
    <name type="common">Red palm weevil</name>
    <name type="synonym">Curculio ferrugineus</name>
    <dbReference type="NCBI Taxonomy" id="354439"/>
    <lineage>
        <taxon>Eukaryota</taxon>
        <taxon>Metazoa</taxon>
        <taxon>Ecdysozoa</taxon>
        <taxon>Arthropoda</taxon>
        <taxon>Hexapoda</taxon>
        <taxon>Insecta</taxon>
        <taxon>Pterygota</taxon>
        <taxon>Neoptera</taxon>
        <taxon>Endopterygota</taxon>
        <taxon>Coleoptera</taxon>
        <taxon>Polyphaga</taxon>
        <taxon>Cucujiformia</taxon>
        <taxon>Curculionidae</taxon>
        <taxon>Dryophthorinae</taxon>
        <taxon>Rhynchophorus</taxon>
    </lineage>
</organism>
<dbReference type="GO" id="GO:0005634">
    <property type="term" value="C:nucleus"/>
    <property type="evidence" value="ECO:0007669"/>
    <property type="project" value="UniProtKB-SubCell"/>
</dbReference>
<dbReference type="InterPro" id="IPR003265">
    <property type="entry name" value="HhH-GPD_domain"/>
</dbReference>
<keyword evidence="8" id="KW-0539">Nucleus</keyword>
<accession>A0A834HUV1</accession>
<comment type="function">
    <text evidence="11">DNA repair enzyme that incises DNA at 8-oxoG residues. Excises 7,8-dihydro-8-oxoguanine and 2,6-diamino-4-hydroxy-5-N-methylformamidopyrimidine (FAPY) from damaged DNA. Has a beta-lyase activity that nicks DNA 3' to the lesion.</text>
</comment>
<dbReference type="CDD" id="cd00056">
    <property type="entry name" value="ENDO3c"/>
    <property type="match status" value="1"/>
</dbReference>
<keyword evidence="9" id="KW-0511">Multifunctional enzyme</keyword>
<name>A0A834HUV1_RHYFE</name>
<dbReference type="SUPFAM" id="SSF55945">
    <property type="entry name" value="TATA-box binding protein-like"/>
    <property type="match status" value="1"/>
</dbReference>
<evidence type="ECO:0000256" key="13">
    <source>
        <dbReference type="ARBA" id="ARBA00073127"/>
    </source>
</evidence>
<keyword evidence="4" id="KW-0227">DNA damage</keyword>
<evidence type="ECO:0000313" key="16">
    <source>
        <dbReference type="Proteomes" id="UP000625711"/>
    </source>
</evidence>
<dbReference type="Pfam" id="PF07934">
    <property type="entry name" value="OGG_N"/>
    <property type="match status" value="1"/>
</dbReference>
<keyword evidence="5" id="KW-0378">Hydrolase</keyword>
<dbReference type="Gene3D" id="1.10.1670.10">
    <property type="entry name" value="Helix-hairpin-Helix base-excision DNA repair enzymes (C-terminal)"/>
    <property type="match status" value="1"/>
</dbReference>